<evidence type="ECO:0000256" key="1">
    <source>
        <dbReference type="SAM" id="MobiDB-lite"/>
    </source>
</evidence>
<accession>A0A8S3XX62</accession>
<dbReference type="Proteomes" id="UP000691718">
    <property type="component" value="Unassembled WGS sequence"/>
</dbReference>
<comment type="caution">
    <text evidence="3">The sequence shown here is derived from an EMBL/GenBank/DDBJ whole genome shotgun (WGS) entry which is preliminary data.</text>
</comment>
<keyword evidence="4" id="KW-1185">Reference proteome</keyword>
<keyword evidence="2" id="KW-0732">Signal</keyword>
<organism evidence="3 4">
    <name type="scientific">Parnassius apollo</name>
    <name type="common">Apollo butterfly</name>
    <name type="synonym">Papilio apollo</name>
    <dbReference type="NCBI Taxonomy" id="110799"/>
    <lineage>
        <taxon>Eukaryota</taxon>
        <taxon>Metazoa</taxon>
        <taxon>Ecdysozoa</taxon>
        <taxon>Arthropoda</taxon>
        <taxon>Hexapoda</taxon>
        <taxon>Insecta</taxon>
        <taxon>Pterygota</taxon>
        <taxon>Neoptera</taxon>
        <taxon>Endopterygota</taxon>
        <taxon>Lepidoptera</taxon>
        <taxon>Glossata</taxon>
        <taxon>Ditrysia</taxon>
        <taxon>Papilionoidea</taxon>
        <taxon>Papilionidae</taxon>
        <taxon>Parnassiinae</taxon>
        <taxon>Parnassini</taxon>
        <taxon>Parnassius</taxon>
        <taxon>Parnassius</taxon>
    </lineage>
</organism>
<dbReference type="OrthoDB" id="6898384at2759"/>
<feature type="chain" id="PRO_5035806432" evidence="2">
    <location>
        <begin position="20"/>
        <end position="128"/>
    </location>
</feature>
<feature type="compositionally biased region" description="Basic and acidic residues" evidence="1">
    <location>
        <begin position="117"/>
        <end position="128"/>
    </location>
</feature>
<evidence type="ECO:0000313" key="4">
    <source>
        <dbReference type="Proteomes" id="UP000691718"/>
    </source>
</evidence>
<dbReference type="EMBL" id="CAJQZP010001441">
    <property type="protein sequence ID" value="CAG5046307.1"/>
    <property type="molecule type" value="Genomic_DNA"/>
</dbReference>
<name>A0A8S3XX62_PARAO</name>
<feature type="region of interest" description="Disordered" evidence="1">
    <location>
        <begin position="104"/>
        <end position="128"/>
    </location>
</feature>
<dbReference type="AlphaFoldDB" id="A0A8S3XX62"/>
<feature type="signal peptide" evidence="2">
    <location>
        <begin position="1"/>
        <end position="19"/>
    </location>
</feature>
<proteinExistence type="predicted"/>
<protein>
    <submittedName>
        <fullName evidence="3">(apollo) hypothetical protein</fullName>
    </submittedName>
</protein>
<reference evidence="3" key="1">
    <citation type="submission" date="2021-04" db="EMBL/GenBank/DDBJ databases">
        <authorList>
            <person name="Tunstrom K."/>
        </authorList>
    </citation>
    <scope>NUCLEOTIDE SEQUENCE</scope>
</reference>
<sequence>MFNSYIVVFSLSLLGFCYGLPTNSVSEAHSSASQKLHVYMKNSTSEENYQFSPILSQLRSTNEQIDYERYAVLPFLSFLFDTLGVIDDVIGECLDDLVIELIPDDPADPGYPTVPENTKENDTTPKNS</sequence>
<evidence type="ECO:0000313" key="3">
    <source>
        <dbReference type="EMBL" id="CAG5046307.1"/>
    </source>
</evidence>
<evidence type="ECO:0000256" key="2">
    <source>
        <dbReference type="SAM" id="SignalP"/>
    </source>
</evidence>
<gene>
    <name evidence="3" type="ORF">PAPOLLO_LOCUS23545</name>
</gene>